<dbReference type="PANTHER" id="PTHR43744:SF12">
    <property type="entry name" value="ABC TRANSPORTER PERMEASE PROTEIN MG189-RELATED"/>
    <property type="match status" value="1"/>
</dbReference>
<accession>A0A2B0LJA2</accession>
<feature type="domain" description="ABC transmembrane type-1" evidence="8">
    <location>
        <begin position="74"/>
        <end position="263"/>
    </location>
</feature>
<feature type="transmembrane region" description="Helical" evidence="7">
    <location>
        <begin position="144"/>
        <end position="163"/>
    </location>
</feature>
<evidence type="ECO:0000256" key="4">
    <source>
        <dbReference type="ARBA" id="ARBA00022692"/>
    </source>
</evidence>
<evidence type="ECO:0000256" key="6">
    <source>
        <dbReference type="ARBA" id="ARBA00023136"/>
    </source>
</evidence>
<gene>
    <name evidence="9" type="ORF">COI93_24095</name>
</gene>
<comment type="similarity">
    <text evidence="7">Belongs to the binding-protein-dependent transport system permease family.</text>
</comment>
<dbReference type="Proteomes" id="UP000242656">
    <property type="component" value="Unassembled WGS sequence"/>
</dbReference>
<evidence type="ECO:0000256" key="2">
    <source>
        <dbReference type="ARBA" id="ARBA00022448"/>
    </source>
</evidence>
<keyword evidence="2 7" id="KW-0813">Transport</keyword>
<protein>
    <submittedName>
        <fullName evidence="9">Sugar ABC transporter permease</fullName>
    </submittedName>
</protein>
<dbReference type="RefSeq" id="WP_098492867.1">
    <property type="nucleotide sequence ID" value="NZ_NUWN01000151.1"/>
</dbReference>
<evidence type="ECO:0000256" key="3">
    <source>
        <dbReference type="ARBA" id="ARBA00022475"/>
    </source>
</evidence>
<feature type="transmembrane region" description="Helical" evidence="7">
    <location>
        <begin position="242"/>
        <end position="263"/>
    </location>
</feature>
<keyword evidence="5 7" id="KW-1133">Transmembrane helix</keyword>
<sequence>MNKRIGAVNKNTIIIHALLIIGALLTIGPFIWMILTSLKTYAESVQVPPAIIPSQFMWSNYTEIFTLLPFFKFMMNTLIVTVIRTVGQLFLCSLAAYAFARIQFPGRNILFLLTLSVLMVPAQVFLLPQYLIMVKLEWLNTLQAVIVPGLFSAFGTFLLRQFFMGIPKELEEAARLDGCNHFQIYWHVMLPLAKPGLIALGIFTTLWSWNELMWPMIVNNSPDMMTLSVGLSSLQGQYATNYPVLMAGSFLAILPMLLLFMFLQKQFIEGITITGGK</sequence>
<feature type="transmembrane region" description="Helical" evidence="7">
    <location>
        <begin position="109"/>
        <end position="132"/>
    </location>
</feature>
<evidence type="ECO:0000256" key="7">
    <source>
        <dbReference type="RuleBase" id="RU363032"/>
    </source>
</evidence>
<name>A0A2B0LJA2_BACCE</name>
<dbReference type="GO" id="GO:0005886">
    <property type="term" value="C:plasma membrane"/>
    <property type="evidence" value="ECO:0007669"/>
    <property type="project" value="UniProtKB-SubCell"/>
</dbReference>
<dbReference type="Pfam" id="PF00528">
    <property type="entry name" value="BPD_transp_1"/>
    <property type="match status" value="1"/>
</dbReference>
<dbReference type="SUPFAM" id="SSF161098">
    <property type="entry name" value="MetI-like"/>
    <property type="match status" value="1"/>
</dbReference>
<evidence type="ECO:0000313" key="10">
    <source>
        <dbReference type="Proteomes" id="UP000242656"/>
    </source>
</evidence>
<dbReference type="InterPro" id="IPR000515">
    <property type="entry name" value="MetI-like"/>
</dbReference>
<dbReference type="AlphaFoldDB" id="A0A2B0LJA2"/>
<organism evidence="9 10">
    <name type="scientific">Bacillus cereus</name>
    <dbReference type="NCBI Taxonomy" id="1396"/>
    <lineage>
        <taxon>Bacteria</taxon>
        <taxon>Bacillati</taxon>
        <taxon>Bacillota</taxon>
        <taxon>Bacilli</taxon>
        <taxon>Bacillales</taxon>
        <taxon>Bacillaceae</taxon>
        <taxon>Bacillus</taxon>
        <taxon>Bacillus cereus group</taxon>
    </lineage>
</organism>
<evidence type="ECO:0000256" key="5">
    <source>
        <dbReference type="ARBA" id="ARBA00022989"/>
    </source>
</evidence>
<keyword evidence="4 7" id="KW-0812">Transmembrane</keyword>
<evidence type="ECO:0000256" key="1">
    <source>
        <dbReference type="ARBA" id="ARBA00004651"/>
    </source>
</evidence>
<comment type="subcellular location">
    <subcellularLocation>
        <location evidence="1 7">Cell membrane</location>
        <topology evidence="1 7">Multi-pass membrane protein</topology>
    </subcellularLocation>
</comment>
<dbReference type="Gene3D" id="1.10.3720.10">
    <property type="entry name" value="MetI-like"/>
    <property type="match status" value="1"/>
</dbReference>
<dbReference type="InterPro" id="IPR035906">
    <property type="entry name" value="MetI-like_sf"/>
</dbReference>
<feature type="transmembrane region" description="Helical" evidence="7">
    <location>
        <begin position="184"/>
        <end position="209"/>
    </location>
</feature>
<evidence type="ECO:0000259" key="8">
    <source>
        <dbReference type="PROSITE" id="PS50928"/>
    </source>
</evidence>
<keyword evidence="6 7" id="KW-0472">Membrane</keyword>
<dbReference type="GO" id="GO:0055085">
    <property type="term" value="P:transmembrane transport"/>
    <property type="evidence" value="ECO:0007669"/>
    <property type="project" value="InterPro"/>
</dbReference>
<comment type="caution">
    <text evidence="9">The sequence shown here is derived from an EMBL/GenBank/DDBJ whole genome shotgun (WGS) entry which is preliminary data.</text>
</comment>
<dbReference type="CDD" id="cd06261">
    <property type="entry name" value="TM_PBP2"/>
    <property type="match status" value="1"/>
</dbReference>
<proteinExistence type="inferred from homology"/>
<evidence type="ECO:0000313" key="9">
    <source>
        <dbReference type="EMBL" id="PFK28556.1"/>
    </source>
</evidence>
<keyword evidence="3" id="KW-1003">Cell membrane</keyword>
<feature type="transmembrane region" description="Helical" evidence="7">
    <location>
        <begin position="12"/>
        <end position="35"/>
    </location>
</feature>
<dbReference type="PROSITE" id="PS50928">
    <property type="entry name" value="ABC_TM1"/>
    <property type="match status" value="1"/>
</dbReference>
<feature type="transmembrane region" description="Helical" evidence="7">
    <location>
        <begin position="73"/>
        <end position="97"/>
    </location>
</feature>
<reference evidence="9 10" key="1">
    <citation type="submission" date="2017-09" db="EMBL/GenBank/DDBJ databases">
        <title>Large-scale bioinformatics analysis of Bacillus genomes uncovers conserved roles of natural products in bacterial physiology.</title>
        <authorList>
            <consortium name="Agbiome Team Llc"/>
            <person name="Bleich R.M."/>
            <person name="Grubbs K.J."/>
            <person name="Santa Maria K.C."/>
            <person name="Allen S.E."/>
            <person name="Farag S."/>
            <person name="Shank E.A."/>
            <person name="Bowers A."/>
        </authorList>
    </citation>
    <scope>NUCLEOTIDE SEQUENCE [LARGE SCALE GENOMIC DNA]</scope>
    <source>
        <strain evidence="9 10">AFS083043</strain>
    </source>
</reference>
<dbReference type="PANTHER" id="PTHR43744">
    <property type="entry name" value="ABC TRANSPORTER PERMEASE PROTEIN MG189-RELATED-RELATED"/>
    <property type="match status" value="1"/>
</dbReference>
<dbReference type="EMBL" id="NUWN01000151">
    <property type="protein sequence ID" value="PFK28556.1"/>
    <property type="molecule type" value="Genomic_DNA"/>
</dbReference>